<dbReference type="SUPFAM" id="SSF50978">
    <property type="entry name" value="WD40 repeat-like"/>
    <property type="match status" value="1"/>
</dbReference>
<evidence type="ECO:0000313" key="3">
    <source>
        <dbReference type="EMBL" id="QDM42697.1"/>
    </source>
</evidence>
<protein>
    <recommendedName>
        <fullName evidence="6">WD40 repeat domain-containing protein</fullName>
    </recommendedName>
</protein>
<dbReference type="Gene3D" id="2.20.140.10">
    <property type="entry name" value="WGR domain"/>
    <property type="match status" value="1"/>
</dbReference>
<dbReference type="RefSeq" id="WP_087440979.1">
    <property type="nucleotide sequence ID" value="NZ_CABMNB010000012.1"/>
</dbReference>
<evidence type="ECO:0008006" key="6">
    <source>
        <dbReference type="Google" id="ProtNLM"/>
    </source>
</evidence>
<reference evidence="3 4" key="1">
    <citation type="submission" date="2019-07" db="EMBL/GenBank/DDBJ databases">
        <title>Paenibacillus thiaminolyticus NRRL B-4156.</title>
        <authorList>
            <person name="Hehnly C."/>
            <person name="Zhang L."/>
        </authorList>
    </citation>
    <scope>NUCLEOTIDE SEQUENCE [LARGE SCALE GENOMIC DNA]</scope>
    <source>
        <strain evidence="3 4">NRRL B-4156</strain>
    </source>
</reference>
<accession>A0AAP9IZW2</accession>
<dbReference type="InterPro" id="IPR036322">
    <property type="entry name" value="WD40_repeat_dom_sf"/>
</dbReference>
<feature type="region of interest" description="Disordered" evidence="1">
    <location>
        <begin position="1"/>
        <end position="34"/>
    </location>
</feature>
<dbReference type="EMBL" id="JAMDMM010000062">
    <property type="protein sequence ID" value="MCY9610701.1"/>
    <property type="molecule type" value="Genomic_DNA"/>
</dbReference>
<evidence type="ECO:0000256" key="1">
    <source>
        <dbReference type="SAM" id="MobiDB-lite"/>
    </source>
</evidence>
<organism evidence="3 4">
    <name type="scientific">Paenibacillus thiaminolyticus</name>
    <name type="common">Bacillus thiaminolyticus</name>
    <dbReference type="NCBI Taxonomy" id="49283"/>
    <lineage>
        <taxon>Bacteria</taxon>
        <taxon>Bacillati</taxon>
        <taxon>Bacillota</taxon>
        <taxon>Bacilli</taxon>
        <taxon>Bacillales</taxon>
        <taxon>Paenibacillaceae</taxon>
        <taxon>Paenibacillus</taxon>
    </lineage>
</organism>
<dbReference type="Gene3D" id="2.130.10.10">
    <property type="entry name" value="YVTN repeat-like/Quinoprotein amine dehydrogenase"/>
    <property type="match status" value="1"/>
</dbReference>
<gene>
    <name evidence="3" type="ORF">FLT43_03670</name>
    <name evidence="2" type="ORF">M5W83_26490</name>
</gene>
<name>A0AAP9IZW2_PANTH</name>
<evidence type="ECO:0000313" key="2">
    <source>
        <dbReference type="EMBL" id="MCY9610701.1"/>
    </source>
</evidence>
<feature type="compositionally biased region" description="Basic and acidic residues" evidence="1">
    <location>
        <begin position="1"/>
        <end position="10"/>
    </location>
</feature>
<evidence type="ECO:0000313" key="4">
    <source>
        <dbReference type="Proteomes" id="UP000315377"/>
    </source>
</evidence>
<proteinExistence type="predicted"/>
<evidence type="ECO:0000313" key="5">
    <source>
        <dbReference type="Proteomes" id="UP001209276"/>
    </source>
</evidence>
<dbReference type="AlphaFoldDB" id="A0AAP9IZW2"/>
<sequence>MKRMLADRSSGKTWSIQCSGNRVTTSANGGKEREKMFETPEQAAKHAEKEVWSRLKKGFVLSNLEAGAGEPVLHRYIGSGYTGSMPLATVPGTNMFYAGYVVGQFEQEQIYLLDEHGVIRHTYELAGHHLIYEMRYCPEAGELLINDSHHIRGLSLDSGALRDYASAAIHPVSTLAVSGSTAVWYDEPRIVVYDLLNQCEIDSKKVECELYGGHSPQLCAALSYSGQLLAACANSGEISIWDMSAKRETVIAKPASAMTAAMFFSPDDRYLFTQEQYGSWGIVCCDLSTMAPCGDWDTGGIIRSCAVDAAKELVAVYQYGKIILYHMRTKQCVLEFQLEHVVKNCSLAFTTDYLAVYTDYGCVSLYKI</sequence>
<feature type="compositionally biased region" description="Polar residues" evidence="1">
    <location>
        <begin position="11"/>
        <end position="28"/>
    </location>
</feature>
<dbReference type="InterPro" id="IPR015943">
    <property type="entry name" value="WD40/YVTN_repeat-like_dom_sf"/>
</dbReference>
<keyword evidence="5" id="KW-1185">Reference proteome</keyword>
<dbReference type="Proteomes" id="UP001209276">
    <property type="component" value="Unassembled WGS sequence"/>
</dbReference>
<reference evidence="2 5" key="2">
    <citation type="submission" date="2022-05" db="EMBL/GenBank/DDBJ databases">
        <title>Genome Sequencing of Bee-Associated Microbes.</title>
        <authorList>
            <person name="Dunlap C."/>
        </authorList>
    </citation>
    <scope>NUCLEOTIDE SEQUENCE [LARGE SCALE GENOMIC DNA]</scope>
    <source>
        <strain evidence="2 5">NRRL B-14613</strain>
    </source>
</reference>
<dbReference type="Proteomes" id="UP000315377">
    <property type="component" value="Chromosome"/>
</dbReference>
<dbReference type="GeneID" id="76995075"/>
<dbReference type="EMBL" id="CP041405">
    <property type="protein sequence ID" value="QDM42697.1"/>
    <property type="molecule type" value="Genomic_DNA"/>
</dbReference>